<dbReference type="EMBL" id="CP007536">
    <property type="protein sequence ID" value="AIC15928.1"/>
    <property type="molecule type" value="Genomic_DNA"/>
</dbReference>
<dbReference type="HOGENOM" id="CLU_3426352_0_0_2"/>
<evidence type="ECO:0000313" key="1">
    <source>
        <dbReference type="EMBL" id="AIC15928.1"/>
    </source>
</evidence>
<dbReference type="KEGG" id="nvn:NVIE_1714"/>
<name>A0A060HKE1_9ARCH</name>
<dbReference type="AlphaFoldDB" id="A0A060HKE1"/>
<dbReference type="Proteomes" id="UP000027093">
    <property type="component" value="Chromosome"/>
</dbReference>
<gene>
    <name evidence="1" type="ORF">NVIE_1714</name>
</gene>
<evidence type="ECO:0000313" key="2">
    <source>
        <dbReference type="Proteomes" id="UP000027093"/>
    </source>
</evidence>
<dbReference type="STRING" id="926571.NVIE_1714"/>
<accession>A0A060HKE1</accession>
<protein>
    <submittedName>
        <fullName evidence="1">Uncharacterized protein</fullName>
    </submittedName>
</protein>
<keyword evidence="2" id="KW-1185">Reference proteome</keyword>
<sequence length="21" mass="2500">MAILLCWHRFQNNVTAKVQNL</sequence>
<proteinExistence type="predicted"/>
<reference evidence="1 2" key="1">
    <citation type="journal article" date="2014" name="Int. J. Syst. Evol. Microbiol.">
        <title>Nitrososphaera viennensis gen. nov., sp. nov., an aerobic and mesophilic, ammonia-oxidizing archaeon from soil and a member of the archaeal phylum Thaumarchaeota.</title>
        <authorList>
            <person name="Stieglmeier M."/>
            <person name="Klingl A."/>
            <person name="Alves R.J."/>
            <person name="Rittmann S.K."/>
            <person name="Melcher M."/>
            <person name="Leisch N."/>
            <person name="Schleper C."/>
        </authorList>
    </citation>
    <scope>NUCLEOTIDE SEQUENCE [LARGE SCALE GENOMIC DNA]</scope>
    <source>
        <strain evidence="1">EN76</strain>
    </source>
</reference>
<organism evidence="1 2">
    <name type="scientific">Nitrososphaera viennensis EN76</name>
    <dbReference type="NCBI Taxonomy" id="926571"/>
    <lineage>
        <taxon>Archaea</taxon>
        <taxon>Nitrososphaerota</taxon>
        <taxon>Nitrososphaeria</taxon>
        <taxon>Nitrososphaerales</taxon>
        <taxon>Nitrososphaeraceae</taxon>
        <taxon>Nitrososphaera</taxon>
    </lineage>
</organism>